<feature type="compositionally biased region" description="Polar residues" evidence="1">
    <location>
        <begin position="139"/>
        <end position="148"/>
    </location>
</feature>
<feature type="compositionally biased region" description="Low complexity" evidence="1">
    <location>
        <begin position="113"/>
        <end position="125"/>
    </location>
</feature>
<dbReference type="RefSeq" id="XP_009017467.1">
    <property type="nucleotide sequence ID" value="XM_009019219.1"/>
</dbReference>
<keyword evidence="4" id="KW-1185">Reference proteome</keyword>
<dbReference type="AlphaFoldDB" id="T1FT93"/>
<organism evidence="3 4">
    <name type="scientific">Helobdella robusta</name>
    <name type="common">Californian leech</name>
    <dbReference type="NCBI Taxonomy" id="6412"/>
    <lineage>
        <taxon>Eukaryota</taxon>
        <taxon>Metazoa</taxon>
        <taxon>Spiralia</taxon>
        <taxon>Lophotrochozoa</taxon>
        <taxon>Annelida</taxon>
        <taxon>Clitellata</taxon>
        <taxon>Hirudinea</taxon>
        <taxon>Rhynchobdellida</taxon>
        <taxon>Glossiphoniidae</taxon>
        <taxon>Helobdella</taxon>
    </lineage>
</organism>
<dbReference type="CTD" id="20212040"/>
<dbReference type="Proteomes" id="UP000015101">
    <property type="component" value="Unassembled WGS sequence"/>
</dbReference>
<dbReference type="InParanoid" id="T1FT93"/>
<evidence type="ECO:0000313" key="3">
    <source>
        <dbReference type="EnsemblMetazoa" id="HelroP191745"/>
    </source>
</evidence>
<dbReference type="EMBL" id="AMQM01004271">
    <property type="status" value="NOT_ANNOTATED_CDS"/>
    <property type="molecule type" value="Genomic_DNA"/>
</dbReference>
<dbReference type="EnsemblMetazoa" id="HelroT191745">
    <property type="protein sequence ID" value="HelroP191745"/>
    <property type="gene ID" value="HelroG191745"/>
</dbReference>
<feature type="compositionally biased region" description="Acidic residues" evidence="1">
    <location>
        <begin position="126"/>
        <end position="137"/>
    </location>
</feature>
<reference evidence="2 4" key="2">
    <citation type="journal article" date="2013" name="Nature">
        <title>Insights into bilaterian evolution from three spiralian genomes.</title>
        <authorList>
            <person name="Simakov O."/>
            <person name="Marletaz F."/>
            <person name="Cho S.J."/>
            <person name="Edsinger-Gonzales E."/>
            <person name="Havlak P."/>
            <person name="Hellsten U."/>
            <person name="Kuo D.H."/>
            <person name="Larsson T."/>
            <person name="Lv J."/>
            <person name="Arendt D."/>
            <person name="Savage R."/>
            <person name="Osoegawa K."/>
            <person name="de Jong P."/>
            <person name="Grimwood J."/>
            <person name="Chapman J.A."/>
            <person name="Shapiro H."/>
            <person name="Aerts A."/>
            <person name="Otillar R.P."/>
            <person name="Terry A.Y."/>
            <person name="Boore J.L."/>
            <person name="Grigoriev I.V."/>
            <person name="Lindberg D.R."/>
            <person name="Seaver E.C."/>
            <person name="Weisblat D.A."/>
            <person name="Putnam N.H."/>
            <person name="Rokhsar D.S."/>
        </authorList>
    </citation>
    <scope>NUCLEOTIDE SEQUENCE</scope>
</reference>
<name>T1FT93_HELRO</name>
<reference evidence="4" key="1">
    <citation type="submission" date="2012-12" db="EMBL/GenBank/DDBJ databases">
        <authorList>
            <person name="Hellsten U."/>
            <person name="Grimwood J."/>
            <person name="Chapman J.A."/>
            <person name="Shapiro H."/>
            <person name="Aerts A."/>
            <person name="Otillar R.P."/>
            <person name="Terry A.Y."/>
            <person name="Boore J.L."/>
            <person name="Simakov O."/>
            <person name="Marletaz F."/>
            <person name="Cho S.-J."/>
            <person name="Edsinger-Gonzales E."/>
            <person name="Havlak P."/>
            <person name="Kuo D.-H."/>
            <person name="Larsson T."/>
            <person name="Lv J."/>
            <person name="Arendt D."/>
            <person name="Savage R."/>
            <person name="Osoegawa K."/>
            <person name="de Jong P."/>
            <person name="Lindberg D.R."/>
            <person name="Seaver E.C."/>
            <person name="Weisblat D.A."/>
            <person name="Putnam N.H."/>
            <person name="Grigoriev I.V."/>
            <person name="Rokhsar D.S."/>
        </authorList>
    </citation>
    <scope>NUCLEOTIDE SEQUENCE</scope>
</reference>
<gene>
    <name evidence="3" type="primary">20212040</name>
    <name evidence="2" type="ORF">HELRODRAFT_191745</name>
</gene>
<dbReference type="GeneID" id="20212040"/>
<feature type="region of interest" description="Disordered" evidence="1">
    <location>
        <begin position="113"/>
        <end position="148"/>
    </location>
</feature>
<reference evidence="3" key="3">
    <citation type="submission" date="2015-06" db="UniProtKB">
        <authorList>
            <consortium name="EnsemblMetazoa"/>
        </authorList>
    </citation>
    <scope>IDENTIFICATION</scope>
</reference>
<evidence type="ECO:0000313" key="2">
    <source>
        <dbReference type="EMBL" id="ESO04198.1"/>
    </source>
</evidence>
<evidence type="ECO:0000313" key="4">
    <source>
        <dbReference type="Proteomes" id="UP000015101"/>
    </source>
</evidence>
<dbReference type="KEGG" id="hro:HELRODRAFT_191745"/>
<dbReference type="HOGENOM" id="CLU_1763402_0_0_1"/>
<accession>T1FT93</accession>
<evidence type="ECO:0000256" key="1">
    <source>
        <dbReference type="SAM" id="MobiDB-lite"/>
    </source>
</evidence>
<dbReference type="EMBL" id="KB096502">
    <property type="protein sequence ID" value="ESO04198.1"/>
    <property type="molecule type" value="Genomic_DNA"/>
</dbReference>
<protein>
    <submittedName>
        <fullName evidence="2 3">Uncharacterized protein</fullName>
    </submittedName>
</protein>
<proteinExistence type="predicted"/>
<sequence>MEDRMNKDKLMIVKNDLNDMEELLNGIKVEKADDTGRMDEKKVWTTHENMAVLKILQKKLSLVHNLLLHEEDTIYSSDYAFEPGKSTTLEEVELLKDQYERIFQQFNNIISNVNNNNNNNQSGDDNSSDNCDDDDDNIPGTTNIISCS</sequence>